<evidence type="ECO:0000313" key="2">
    <source>
        <dbReference type="Proteomes" id="UP000001075"/>
    </source>
</evidence>
<organism evidence="1 2">
    <name type="scientific">Cricetulus griseus</name>
    <name type="common">Chinese hamster</name>
    <name type="synonym">Cricetulus barabensis griseus</name>
    <dbReference type="NCBI Taxonomy" id="10029"/>
    <lineage>
        <taxon>Eukaryota</taxon>
        <taxon>Metazoa</taxon>
        <taxon>Chordata</taxon>
        <taxon>Craniata</taxon>
        <taxon>Vertebrata</taxon>
        <taxon>Euteleostomi</taxon>
        <taxon>Mammalia</taxon>
        <taxon>Eutheria</taxon>
        <taxon>Euarchontoglires</taxon>
        <taxon>Glires</taxon>
        <taxon>Rodentia</taxon>
        <taxon>Myomorpha</taxon>
        <taxon>Muroidea</taxon>
        <taxon>Cricetidae</taxon>
        <taxon>Cricetinae</taxon>
        <taxon>Cricetulus</taxon>
    </lineage>
</organism>
<dbReference type="Proteomes" id="UP000001075">
    <property type="component" value="Unassembled WGS sequence"/>
</dbReference>
<dbReference type="AlphaFoldDB" id="G3HZ77"/>
<reference evidence="2" key="1">
    <citation type="journal article" date="2011" name="Nat. Biotechnol.">
        <title>The genomic sequence of the Chinese hamster ovary (CHO)-K1 cell line.</title>
        <authorList>
            <person name="Xu X."/>
            <person name="Nagarajan H."/>
            <person name="Lewis N.E."/>
            <person name="Pan S."/>
            <person name="Cai Z."/>
            <person name="Liu X."/>
            <person name="Chen W."/>
            <person name="Xie M."/>
            <person name="Wang W."/>
            <person name="Hammond S."/>
            <person name="Andersen M.R."/>
            <person name="Neff N."/>
            <person name="Passarelli B."/>
            <person name="Koh W."/>
            <person name="Fan H.C."/>
            <person name="Wang J."/>
            <person name="Gui Y."/>
            <person name="Lee K.H."/>
            <person name="Betenbaugh M.J."/>
            <person name="Quake S.R."/>
            <person name="Famili I."/>
            <person name="Palsson B.O."/>
            <person name="Wang J."/>
        </authorList>
    </citation>
    <scope>NUCLEOTIDE SEQUENCE [LARGE SCALE GENOMIC DNA]</scope>
    <source>
        <strain evidence="2">CHO K1 cell line</strain>
    </source>
</reference>
<accession>G3HZ77</accession>
<evidence type="ECO:0000313" key="1">
    <source>
        <dbReference type="EMBL" id="EGV97651.1"/>
    </source>
</evidence>
<proteinExistence type="predicted"/>
<protein>
    <submittedName>
        <fullName evidence="1">Uncharacterized protein</fullName>
    </submittedName>
</protein>
<gene>
    <name evidence="1" type="ORF">I79_016373</name>
</gene>
<dbReference type="InParanoid" id="G3HZ77"/>
<sequence length="72" mass="8302">MILQIQIEILFQLELKQEPPVIREGKTASQAKQLLKQLIAQAKHSKLLLTAFEQHFSLSQLHRLQNLMPVCV</sequence>
<dbReference type="EMBL" id="JH000963">
    <property type="protein sequence ID" value="EGV97651.1"/>
    <property type="molecule type" value="Genomic_DNA"/>
</dbReference>
<name>G3HZ77_CRIGR</name>